<dbReference type="Gene3D" id="2.60.120.200">
    <property type="match status" value="1"/>
</dbReference>
<dbReference type="InterPro" id="IPR016024">
    <property type="entry name" value="ARM-type_fold"/>
</dbReference>
<dbReference type="PROSITE" id="PS50197">
    <property type="entry name" value="BEACH"/>
    <property type="match status" value="1"/>
</dbReference>
<evidence type="ECO:0000256" key="1">
    <source>
        <dbReference type="ARBA" id="ARBA00004170"/>
    </source>
</evidence>
<dbReference type="InterPro" id="IPR023362">
    <property type="entry name" value="PH-BEACH_dom"/>
</dbReference>
<name>A0A8D0DMX1_SALMN</name>
<sequence>QHGGVSGGCGRGGSGGSGGGSGSGSTTTTGAVSSGSVVLPAGMINPSVPIRNIRMKFAVLIGLIQVGEVSNRDIVETVLNLLVGGEFDLEMNFIIQDAESITCMSELLEHCDVTCQAEIWSMFTAILRKSVRNLQTSTEVGLIEQVLLKMSTVDDMIADLLVDMLGVLASYSITVKELKLLFSMLRGENGIWPRHAVKLLSVLNQMPQRHGPDTFFNFPGCSAAAIALPPIAKWPYQNGFTLNTWFRMDPLNNINVDKDKPYLYCFRTSKGVGYSAHFVGNCLIVTSLKSKGKGFQHCVKYDFQPRKWYMISIVHIYNRWRNSEIRCYVNGQLVSYGDMAWHVNTNDSYDKCFLGSSETADANRVFCGQLGAVYVFTEALNPAQIFAIHQLGPGYKSTFKFKSESDIHLAEHHKQVLYDGKLASSIAFTYNAKATDAQLCLESSPKENPSIFVHSPHALMLQDVKAIVTHSIHSAIHSIGGIQVLFPLFAQLDNRQLHDSQVETTVCATLLAFLVELLKSSVAMQEQMLGGKGFLVIGYLLEKSSRVHITRAVLEQFLSFAKYLDGLSHGAPLLKQLCDHILFNPAIWIHTPAKVQLSLYTYLSAEFIGTATIYTTIRRVGTVLQLMHTLKYYYWVVNPADSSGITPKGLEGPRPSQKEIISLRAFMLLFLKQLILKDRGVKEDELQSILNYLLTMHEDENIHDVLQLLVALMSEHPASMIPAFDQRNGIRVIYKLLASKSESIWVQALKVLGYFLKHLGHKRKVEIMHTHSLFTLLGERLMLHTNTVTITTYNTLYEILTEQVCTQVVHKPHPEPDSTVKIQNPMILKVVATLLKNSTPSAELMEVRRLFLSDMIKLFSNSRENRRCLLQCSVWQDWMFSLGYINPKNSEEQKITEMVYNIFRILLYHAIKYEWGGWRVWVDTLSIAHSKVTYEAHKEYLAKMYEEYQRQEEENIKKGKKGNVSTISGLSSQATGAKGGIEIREIEDLSQSQSPESETDYPVSTDTRDLLIATKVSDDVLGNADRPGGGVHVEVHDLLVDIKAEKVEATEVKLDDMDLSPETLVTRENGALVEVESLLDNVYSAAVEKLQNNVHGSVGIIKKSEEKDNGPLITLADEKDEPSNNTSFLFDKIPGQEEKLLPELSGSHIGIGNIQETQMHLSVSDDLGLLAHMTGSTDIACNSGIIEDKEFKIHTSVDAMSALTERELASSSKGLEYAEMAATTLETESSCGKTVPNVDAGSIISDTERSDDGKEAVQGRSITQQDRDLRVDLGFRGMPMTEEQRRQFSPGPRTTMFRIPEFKWSPMHQRLLTDLLFALETDVHVWRSHSTKSVMDFVNSNENIIFVHNTIHLISQMVDNIIIACGGILPLLSAATSPTTELENIEVTQGMSAETAVTFLSRLMAMVDVLVFASSLNFSEIEAEKNMSSGGLMRQCLRLVCCVAVRNCLECRQRQRERVNKSSLISSKTQETLQGISAATTTPLENVPGNLSPIKDPDRLLQDVDINRLRAVVFRDVDDSKQAQFLALAVVYFISVLMVSKYRDILEPQRETARSGIQAATLLHEASSNTGNDNIKDKETPTPVEDIQLESSIPHTDSGIGEEQMPSILNGTDLETSTGPDAMSELLSTLSSEVKKSQESLTESPSEILKPASSISSISQSKGINVKEILKSLVAAPVEIAECGPDPIPYPDPALKRETQPILPMQYHSFDRYMAALTHYVMSVLMLDICLGDVDNGCVSFHYCLIAFIVAFLDPMYFVFNSITAKLERALEKVAPLLREIFVDFAPFLSRTLLGSHGQELLIEGNCLVCMKSSTSVVELVMLLCSQEWQNSIQKNAGLAFIELINEGRLLCHAMKDHIVRVANEAEFILNRQRAEDVHKHAEFESQCAQYAADRREEEKMCDHLISAAKHRDHVTANQLKQKILNILTNKHGAWGAVSHSQLHDFWRLDYWEDDLRRRRRFVRNAFGSTHSDALLKSAVEYGTEEDILKSKKTFRSQAVVNQNAETELMLEGDDDAVSLLQEKEIDNLAGPVVLSTPAQLIAPVVVAKGTLSITTTEIYFEVDEDDPAFKKIDPKVLAYTEGLHGKWMFSEIRAVFSRRYLLQNTALEVFMANRTSVMFNFPDQATVKKVVYSLPRVGVGTSYGLPQARRISLATPRQLYKSSNMTQRWQRREISNFEYLMFLNTIAGRTYNDLNQYPVFPWVLTNYESEELDLTLPGNFRDLSKPIGALNPKRAVFYAERYETWEDDQTPPYHYNTHYSTSTCTLSWLVRIEPFTTFFLNANDGKFDHPDRTFSSVARSWRNSQRDTSDVKELIPEFYYLPEMFVNSNGYNLGVREDEVVVNDVELPPWAKKPEDFVRINRMALESEFVSCQLHQWIDLIFGYKQRGPEAVRALNVFHYLTYEGSVNLDSITDPVLREAMEAQIQNFGQTPSQLLIEPHPPRSSAMHLSPLMFKDQMQQDVIMVLKFPSNSPVTHVAANTLPHLTIPAVVTVTCSRLFAVNRWHNTVAPGYSLDQAHHLPIEMDPLIANNSGVNKRQITDLVDQSIQINAHCFVVTADNRYILICGFWDKSFRVYSTETGKLTQIVFGHWDVVTCLARSESYIGGDCYIVSGSRDATLLLWYWSGRHHIIGDNPNSTPRAVLTGHDHEVVCVSVCAELGLVISGAKEGPCLVHTITGDLLRALEGTENCLYPRLISVSSEGHCIIYYERGRFSNFSINGKLLAQMEINDSTRAILLSSDGQNLVTGGDNGVVEVWQACDFKQLYIYPGCDAGIRAMDLSHDQRTLITGMASGSIVAFNIDFNRWHYEHQNRY</sequence>
<keyword evidence="3" id="KW-0597">Phosphoprotein</keyword>
<evidence type="ECO:0000256" key="8">
    <source>
        <dbReference type="ARBA" id="ARBA00073055"/>
    </source>
</evidence>
<dbReference type="Pfam" id="PF14844">
    <property type="entry name" value="PH_BEACH"/>
    <property type="match status" value="1"/>
</dbReference>
<comment type="subunit">
    <text evidence="7">Interacts with RII subunit of PKA.</text>
</comment>
<feature type="compositionally biased region" description="Gly residues" evidence="10">
    <location>
        <begin position="1"/>
        <end position="23"/>
    </location>
</feature>
<dbReference type="InterPro" id="IPR031570">
    <property type="entry name" value="NBEA/BDCP_DUF4704"/>
</dbReference>
<dbReference type="GO" id="GO:0019901">
    <property type="term" value="F:protein kinase binding"/>
    <property type="evidence" value="ECO:0007669"/>
    <property type="project" value="TreeGrafter"/>
</dbReference>
<dbReference type="GO" id="GO:0016020">
    <property type="term" value="C:membrane"/>
    <property type="evidence" value="ECO:0007669"/>
    <property type="project" value="UniProtKB-SubCell"/>
</dbReference>
<dbReference type="CDD" id="cd06071">
    <property type="entry name" value="Beach"/>
    <property type="match status" value="1"/>
</dbReference>
<dbReference type="CDD" id="cd01201">
    <property type="entry name" value="PH_BEACH"/>
    <property type="match status" value="1"/>
</dbReference>
<dbReference type="InterPro" id="IPR046851">
    <property type="entry name" value="NBCH_WD40"/>
</dbReference>
<dbReference type="InterPro" id="IPR001680">
    <property type="entry name" value="WD40_rpt"/>
</dbReference>
<reference evidence="13" key="2">
    <citation type="submission" date="2025-09" db="UniProtKB">
        <authorList>
            <consortium name="Ensembl"/>
        </authorList>
    </citation>
    <scope>IDENTIFICATION</scope>
</reference>
<evidence type="ECO:0000256" key="9">
    <source>
        <dbReference type="ARBA" id="ARBA00080802"/>
    </source>
</evidence>
<dbReference type="SUPFAM" id="SSF50729">
    <property type="entry name" value="PH domain-like"/>
    <property type="match status" value="1"/>
</dbReference>
<dbReference type="InterPro" id="IPR036372">
    <property type="entry name" value="BEACH_dom_sf"/>
</dbReference>
<dbReference type="InterPro" id="IPR050865">
    <property type="entry name" value="BEACH_Domain"/>
</dbReference>
<feature type="region of interest" description="Disordered" evidence="10">
    <location>
        <begin position="1"/>
        <end position="29"/>
    </location>
</feature>
<dbReference type="InterPro" id="IPR000409">
    <property type="entry name" value="BEACH_dom"/>
</dbReference>
<keyword evidence="4" id="KW-0853">WD repeat</keyword>
<evidence type="ECO:0000256" key="2">
    <source>
        <dbReference type="ARBA" id="ARBA00008498"/>
    </source>
</evidence>
<feature type="domain" description="BEACH-type PH" evidence="12">
    <location>
        <begin position="2028"/>
        <end position="2136"/>
    </location>
</feature>
<dbReference type="PANTHER" id="PTHR13743">
    <property type="entry name" value="BEIGE/BEACH-RELATED"/>
    <property type="match status" value="1"/>
</dbReference>
<organism evidence="13 14">
    <name type="scientific">Salvator merianae</name>
    <name type="common">Argentine black and white tegu</name>
    <name type="synonym">Tupinambis merianae</name>
    <dbReference type="NCBI Taxonomy" id="96440"/>
    <lineage>
        <taxon>Eukaryota</taxon>
        <taxon>Metazoa</taxon>
        <taxon>Chordata</taxon>
        <taxon>Craniata</taxon>
        <taxon>Vertebrata</taxon>
        <taxon>Euteleostomi</taxon>
        <taxon>Lepidosauria</taxon>
        <taxon>Squamata</taxon>
        <taxon>Bifurcata</taxon>
        <taxon>Unidentata</taxon>
        <taxon>Episquamata</taxon>
        <taxon>Laterata</taxon>
        <taxon>Teiioidea</taxon>
        <taxon>Teiidae</taxon>
        <taxon>Salvator</taxon>
    </lineage>
</organism>
<dbReference type="Gene3D" id="2.130.10.10">
    <property type="entry name" value="YVTN repeat-like/Quinoprotein amine dehydrogenase"/>
    <property type="match status" value="1"/>
</dbReference>
<dbReference type="InterPro" id="IPR046852">
    <property type="entry name" value="Neurobeachin_a-sol"/>
</dbReference>
<dbReference type="GO" id="GO:0008104">
    <property type="term" value="P:intracellular protein localization"/>
    <property type="evidence" value="ECO:0007669"/>
    <property type="project" value="TreeGrafter"/>
</dbReference>
<dbReference type="FunFam" id="2.130.10.10:FF:000036">
    <property type="entry name" value="Neurobeachin isoform A"/>
    <property type="match status" value="1"/>
</dbReference>
<protein>
    <recommendedName>
        <fullName evidence="8">Neurobeachin</fullName>
    </recommendedName>
    <alternativeName>
        <fullName evidence="9">Lysosomal-trafficking regulator 2</fullName>
    </alternativeName>
</protein>
<evidence type="ECO:0000259" key="12">
    <source>
        <dbReference type="PROSITE" id="PS51783"/>
    </source>
</evidence>
<dbReference type="Gene3D" id="2.30.29.30">
    <property type="entry name" value="Pleckstrin-homology domain (PH domain)/Phosphotyrosine-binding domain (PTB)"/>
    <property type="match status" value="1"/>
</dbReference>
<feature type="region of interest" description="Disordered" evidence="10">
    <location>
        <begin position="954"/>
        <end position="976"/>
    </location>
</feature>
<dbReference type="InterPro" id="IPR015943">
    <property type="entry name" value="WD40/YVTN_repeat-like_dom_sf"/>
</dbReference>
<evidence type="ECO:0000313" key="13">
    <source>
        <dbReference type="Ensembl" id="ENSSMRP00000015830.1"/>
    </source>
</evidence>
<dbReference type="SUPFAM" id="SSF50978">
    <property type="entry name" value="WD40 repeat-like"/>
    <property type="match status" value="1"/>
</dbReference>
<dbReference type="SMART" id="SM00320">
    <property type="entry name" value="WD40"/>
    <property type="match status" value="5"/>
</dbReference>
<feature type="region of interest" description="Disordered" evidence="10">
    <location>
        <begin position="1564"/>
        <end position="1585"/>
    </location>
</feature>
<dbReference type="InterPro" id="IPR036322">
    <property type="entry name" value="WD40_repeat_dom_sf"/>
</dbReference>
<dbReference type="PROSITE" id="PS51783">
    <property type="entry name" value="PH_BEACH"/>
    <property type="match status" value="1"/>
</dbReference>
<dbReference type="InterPro" id="IPR010508">
    <property type="entry name" value="NBEA-like_DUF1088"/>
</dbReference>
<keyword evidence="5" id="KW-0677">Repeat</keyword>
<dbReference type="InterPro" id="IPR011993">
    <property type="entry name" value="PH-like_dom_sf"/>
</dbReference>
<comment type="similarity">
    <text evidence="2">Belongs to the WD repeat neurobeachin family.</text>
</comment>
<evidence type="ECO:0000256" key="6">
    <source>
        <dbReference type="ARBA" id="ARBA00023136"/>
    </source>
</evidence>
<dbReference type="FunFam" id="2.30.29.30:FF:000059">
    <property type="entry name" value="neurobeachin isoform X1"/>
    <property type="match status" value="1"/>
</dbReference>
<dbReference type="SMART" id="SM01026">
    <property type="entry name" value="Beach"/>
    <property type="match status" value="1"/>
</dbReference>
<keyword evidence="14" id="KW-1185">Reference proteome</keyword>
<evidence type="ECO:0000256" key="7">
    <source>
        <dbReference type="ARBA" id="ARBA00065599"/>
    </source>
</evidence>
<dbReference type="GeneTree" id="ENSGT00940000154934"/>
<dbReference type="Pfam" id="PF15787">
    <property type="entry name" value="DUF4704"/>
    <property type="match status" value="1"/>
</dbReference>
<accession>A0A8D0DMX1</accession>
<proteinExistence type="inferred from homology"/>
<feature type="compositionally biased region" description="Polar residues" evidence="10">
    <location>
        <begin position="963"/>
        <end position="975"/>
    </location>
</feature>
<evidence type="ECO:0000256" key="10">
    <source>
        <dbReference type="SAM" id="MobiDB-lite"/>
    </source>
</evidence>
<dbReference type="SUPFAM" id="SSF81837">
    <property type="entry name" value="BEACH domain"/>
    <property type="match status" value="1"/>
</dbReference>
<dbReference type="GO" id="GO:0005829">
    <property type="term" value="C:cytosol"/>
    <property type="evidence" value="ECO:0007669"/>
    <property type="project" value="TreeGrafter"/>
</dbReference>
<evidence type="ECO:0000256" key="5">
    <source>
        <dbReference type="ARBA" id="ARBA00022737"/>
    </source>
</evidence>
<evidence type="ECO:0000256" key="3">
    <source>
        <dbReference type="ARBA" id="ARBA00022553"/>
    </source>
</evidence>
<dbReference type="Pfam" id="PF02138">
    <property type="entry name" value="Beach"/>
    <property type="match status" value="1"/>
</dbReference>
<dbReference type="Pfam" id="PF06469">
    <property type="entry name" value="DUF1088"/>
    <property type="match status" value="1"/>
</dbReference>
<dbReference type="Pfam" id="PF20426">
    <property type="entry name" value="NBCH_WD40"/>
    <property type="match status" value="1"/>
</dbReference>
<feature type="domain" description="BEACH" evidence="11">
    <location>
        <begin position="2155"/>
        <end position="2444"/>
    </location>
</feature>
<dbReference type="SUPFAM" id="SSF48371">
    <property type="entry name" value="ARM repeat"/>
    <property type="match status" value="1"/>
</dbReference>
<dbReference type="SUPFAM" id="SSF49899">
    <property type="entry name" value="Concanavalin A-like lectins/glucanases"/>
    <property type="match status" value="1"/>
</dbReference>
<dbReference type="FunFam" id="2.60.120.200:FF:000010">
    <property type="entry name" value="neurobeachin isoform X2"/>
    <property type="match status" value="1"/>
</dbReference>
<evidence type="ECO:0000313" key="14">
    <source>
        <dbReference type="Proteomes" id="UP000694421"/>
    </source>
</evidence>
<keyword evidence="6" id="KW-0472">Membrane</keyword>
<dbReference type="Gene3D" id="1.10.1540.10">
    <property type="entry name" value="BEACH domain"/>
    <property type="match status" value="1"/>
</dbReference>
<dbReference type="Proteomes" id="UP000694421">
    <property type="component" value="Unplaced"/>
</dbReference>
<dbReference type="InterPro" id="IPR013320">
    <property type="entry name" value="ConA-like_dom_sf"/>
</dbReference>
<reference evidence="13" key="1">
    <citation type="submission" date="2025-08" db="UniProtKB">
        <authorList>
            <consortium name="Ensembl"/>
        </authorList>
    </citation>
    <scope>IDENTIFICATION</scope>
</reference>
<dbReference type="Pfam" id="PF20425">
    <property type="entry name" value="Neurobeachin"/>
    <property type="match status" value="1"/>
</dbReference>
<evidence type="ECO:0000259" key="11">
    <source>
        <dbReference type="PROSITE" id="PS50197"/>
    </source>
</evidence>
<comment type="subcellular location">
    <subcellularLocation>
        <location evidence="1">Membrane</location>
        <topology evidence="1">Peripheral membrane protein</topology>
    </subcellularLocation>
</comment>
<dbReference type="Pfam" id="PF13385">
    <property type="entry name" value="Laminin_G_3"/>
    <property type="match status" value="1"/>
</dbReference>
<dbReference type="PANTHER" id="PTHR13743:SF62">
    <property type="entry name" value="NEUROBEACHIN"/>
    <property type="match status" value="1"/>
</dbReference>
<dbReference type="Ensembl" id="ENSSMRT00000018479.1">
    <property type="protein sequence ID" value="ENSSMRP00000015830.1"/>
    <property type="gene ID" value="ENSSMRG00000006588.1"/>
</dbReference>
<dbReference type="FunFam" id="1.10.1540.10:FF:000001">
    <property type="entry name" value="neurobeachin isoform X1"/>
    <property type="match status" value="1"/>
</dbReference>
<evidence type="ECO:0000256" key="4">
    <source>
        <dbReference type="ARBA" id="ARBA00022574"/>
    </source>
</evidence>